<comment type="subcellular location">
    <subcellularLocation>
        <location evidence="1">Plastid</location>
    </subcellularLocation>
</comment>
<evidence type="ECO:0000256" key="1">
    <source>
        <dbReference type="ARBA" id="ARBA00004474"/>
    </source>
</evidence>
<evidence type="ECO:0000256" key="3">
    <source>
        <dbReference type="ARBA" id="ARBA00022730"/>
    </source>
</evidence>
<dbReference type="SUPFAM" id="SSF74731">
    <property type="entry name" value="Ribosomal protein L20"/>
    <property type="match status" value="1"/>
</dbReference>
<evidence type="ECO:0000256" key="6">
    <source>
        <dbReference type="ARBA" id="ARBA00023274"/>
    </source>
</evidence>
<protein>
    <recommendedName>
        <fullName evidence="8">50S ribosomal protein L20</fullName>
    </recommendedName>
</protein>
<dbReference type="PROSITE" id="PS00937">
    <property type="entry name" value="RIBOSOMAL_L20"/>
    <property type="match status" value="1"/>
</dbReference>
<comment type="function">
    <text evidence="8">Binds directly to 23S ribosomal RNA and is necessary for the in vitro assembly process of the 50S ribosomal subunit. It is not involved in the protein synthesizing functions of that subunit.</text>
</comment>
<evidence type="ECO:0000256" key="7">
    <source>
        <dbReference type="RuleBase" id="RU000561"/>
    </source>
</evidence>
<keyword evidence="4 8" id="KW-0694">RNA-binding</keyword>
<dbReference type="InterPro" id="IPR005813">
    <property type="entry name" value="Ribosomal_bL20"/>
</dbReference>
<dbReference type="PRINTS" id="PR00062">
    <property type="entry name" value="RIBOSOMALL20"/>
</dbReference>
<reference evidence="9" key="1">
    <citation type="journal article" date="2019" name="Mol. Phylogenet. Evol.">
        <title>Plastid phylogenomic insights into the evolution of Caryophyllales.</title>
        <authorList>
            <person name="Yao G."/>
            <person name="Jin J.J."/>
            <person name="Li H.T."/>
            <person name="Yang J.B."/>
            <person name="Shiva Mandala V."/>
            <person name="Croley M."/>
            <person name="Mostow R."/>
            <person name="Douglas N.A."/>
            <person name="Chase M.W."/>
            <person name="Christenhusz M.J."/>
            <person name="Soltis D.E."/>
            <person name="Soltis P.S."/>
            <person name="Smith S.A."/>
            <person name="Brockington S.F."/>
            <person name="Moore M.J."/>
            <person name="Yi T.S."/>
            <person name="Li D.Z."/>
        </authorList>
    </citation>
    <scope>NUCLEOTIDE SEQUENCE</scope>
</reference>
<evidence type="ECO:0000313" key="10">
    <source>
        <dbReference type="EMBL" id="QBE86504.1"/>
    </source>
</evidence>
<evidence type="ECO:0000256" key="5">
    <source>
        <dbReference type="ARBA" id="ARBA00022980"/>
    </source>
</evidence>
<dbReference type="Gene3D" id="6.10.160.10">
    <property type="match status" value="1"/>
</dbReference>
<dbReference type="Gene3D" id="1.10.1900.20">
    <property type="entry name" value="Ribosomal protein L20"/>
    <property type="match status" value="1"/>
</dbReference>
<gene>
    <name evidence="9" type="primary">rpl20</name>
</gene>
<dbReference type="GO" id="GO:0009536">
    <property type="term" value="C:plastid"/>
    <property type="evidence" value="ECO:0007669"/>
    <property type="project" value="UniProtKB-SubCell"/>
</dbReference>
<comment type="similarity">
    <text evidence="2 7">Belongs to the bacterial ribosomal protein bL20 family.</text>
</comment>
<keyword evidence="5 7" id="KW-0689">Ribosomal protein</keyword>
<dbReference type="InterPro" id="IPR049946">
    <property type="entry name" value="RIBOSOMAL_L20_CS"/>
</dbReference>
<dbReference type="GO" id="GO:1990904">
    <property type="term" value="C:ribonucleoprotein complex"/>
    <property type="evidence" value="ECO:0007669"/>
    <property type="project" value="UniProtKB-KW"/>
</dbReference>
<evidence type="ECO:0000256" key="4">
    <source>
        <dbReference type="ARBA" id="ARBA00022884"/>
    </source>
</evidence>
<dbReference type="InterPro" id="IPR035566">
    <property type="entry name" value="Ribosomal_protein_bL20_C"/>
</dbReference>
<dbReference type="FunFam" id="1.10.1900.20:FF:000001">
    <property type="entry name" value="50S ribosomal protein L20"/>
    <property type="match status" value="1"/>
</dbReference>
<evidence type="ECO:0000256" key="2">
    <source>
        <dbReference type="ARBA" id="ARBA00007698"/>
    </source>
</evidence>
<dbReference type="NCBIfam" id="TIGR01032">
    <property type="entry name" value="rplT_bact"/>
    <property type="match status" value="1"/>
</dbReference>
<dbReference type="GO" id="GO:0019843">
    <property type="term" value="F:rRNA binding"/>
    <property type="evidence" value="ECO:0007669"/>
    <property type="project" value="UniProtKB-KW"/>
</dbReference>
<dbReference type="PANTHER" id="PTHR10986">
    <property type="entry name" value="39S RIBOSOMAL PROTEIN L20"/>
    <property type="match status" value="1"/>
</dbReference>
<organism evidence="9">
    <name type="scientific">Microtea debilis</name>
    <dbReference type="NCBI Taxonomy" id="696524"/>
    <lineage>
        <taxon>Eukaryota</taxon>
        <taxon>Viridiplantae</taxon>
        <taxon>Streptophyta</taxon>
        <taxon>Embryophyta</taxon>
        <taxon>Tracheophyta</taxon>
        <taxon>Spermatophyta</taxon>
        <taxon>Magnoliopsida</taxon>
        <taxon>eudicotyledons</taxon>
        <taxon>Gunneridae</taxon>
        <taxon>Pentapetalae</taxon>
        <taxon>Caryophyllales</taxon>
        <taxon>Microteaceae</taxon>
        <taxon>Microtea</taxon>
    </lineage>
</organism>
<dbReference type="GO" id="GO:0003735">
    <property type="term" value="F:structural constituent of ribosome"/>
    <property type="evidence" value="ECO:0007669"/>
    <property type="project" value="InterPro"/>
</dbReference>
<dbReference type="GeneID" id="39414052"/>
<dbReference type="EMBL" id="MK397874">
    <property type="protein sequence ID" value="QBC68151.1"/>
    <property type="molecule type" value="Genomic_DNA"/>
</dbReference>
<dbReference type="EMBL" id="MH286307">
    <property type="protein sequence ID" value="QBE86504.1"/>
    <property type="molecule type" value="Genomic_DNA"/>
</dbReference>
<dbReference type="GO" id="GO:0006412">
    <property type="term" value="P:translation"/>
    <property type="evidence" value="ECO:0007669"/>
    <property type="project" value="InterPro"/>
</dbReference>
<keyword evidence="6 7" id="KW-0687">Ribonucleoprotein</keyword>
<dbReference type="CDD" id="cd07026">
    <property type="entry name" value="Ribosomal_L20"/>
    <property type="match status" value="1"/>
</dbReference>
<keyword evidence="10" id="KW-0150">Chloroplast</keyword>
<geneLocation type="plastid" evidence="9"/>
<accession>A0A411JST0</accession>
<dbReference type="HAMAP" id="MF_00382">
    <property type="entry name" value="Ribosomal_bL20"/>
    <property type="match status" value="1"/>
</dbReference>
<name>A0A411JST0_9CARY</name>
<keyword evidence="3 8" id="KW-0699">rRNA-binding</keyword>
<evidence type="ECO:0000256" key="8">
    <source>
        <dbReference type="RuleBase" id="RU004311"/>
    </source>
</evidence>
<dbReference type="AlphaFoldDB" id="A0A411JST0"/>
<dbReference type="RefSeq" id="YP_009569874.1">
    <property type="nucleotide sequence ID" value="NC_041268.1"/>
</dbReference>
<evidence type="ECO:0000313" key="9">
    <source>
        <dbReference type="EMBL" id="QBC68151.1"/>
    </source>
</evidence>
<dbReference type="Pfam" id="PF00453">
    <property type="entry name" value="Ribosomal_L20"/>
    <property type="match status" value="1"/>
</dbReference>
<dbReference type="GO" id="GO:0005840">
    <property type="term" value="C:ribosome"/>
    <property type="evidence" value="ECO:0007669"/>
    <property type="project" value="UniProtKB-KW"/>
</dbReference>
<keyword evidence="9" id="KW-0934">Plastid</keyword>
<sequence>MTRVKRGYIARRRRKKIRLFGSTFRRAHSRLTRTIAQQKIRALVSAHRDRDRQKRDFRRLWITRINAVIREKEIYYNYSKFICDLYKRQLLLNRKILAQIAILNRNCLYMISNEIIKKDDWKEYPEMI</sequence>
<proteinExistence type="inferred from homology"/>